<dbReference type="InterPro" id="IPR038077">
    <property type="entry name" value="Troponin_sf"/>
</dbReference>
<keyword evidence="3" id="KW-1185">Reference proteome</keyword>
<dbReference type="Pfam" id="PF00992">
    <property type="entry name" value="Troponin"/>
    <property type="match status" value="1"/>
</dbReference>
<reference evidence="4" key="1">
    <citation type="submission" date="2022-11" db="UniProtKB">
        <authorList>
            <consortium name="WormBaseParasite"/>
        </authorList>
    </citation>
    <scope>IDENTIFICATION</scope>
</reference>
<evidence type="ECO:0000313" key="3">
    <source>
        <dbReference type="Proteomes" id="UP000887577"/>
    </source>
</evidence>
<organism evidence="3 4">
    <name type="scientific">Panagrolaimus superbus</name>
    <dbReference type="NCBI Taxonomy" id="310955"/>
    <lineage>
        <taxon>Eukaryota</taxon>
        <taxon>Metazoa</taxon>
        <taxon>Ecdysozoa</taxon>
        <taxon>Nematoda</taxon>
        <taxon>Chromadorea</taxon>
        <taxon>Rhabditida</taxon>
        <taxon>Tylenchina</taxon>
        <taxon>Panagrolaimomorpha</taxon>
        <taxon>Panagrolaimoidea</taxon>
        <taxon>Panagrolaimidae</taxon>
        <taxon>Panagrolaimus</taxon>
    </lineage>
</organism>
<evidence type="ECO:0000256" key="2">
    <source>
        <dbReference type="SAM" id="MobiDB-lite"/>
    </source>
</evidence>
<evidence type="ECO:0000313" key="4">
    <source>
        <dbReference type="WBParaSite" id="PSU_v2.g7428.t1"/>
    </source>
</evidence>
<proteinExistence type="inferred from homology"/>
<comment type="similarity">
    <text evidence="1">Belongs to the troponin T family.</text>
</comment>
<dbReference type="InterPro" id="IPR001978">
    <property type="entry name" value="Troponin"/>
</dbReference>
<sequence length="133" mass="16064">MKLLTQEQHEEAKQEFIAKTANNIDIENANDLKALIREMYERICKLESDKYDLEKRHIEQHYQIRELAWRERKYGRFPSKIPLHNKYDRQVDRRDFGERRTIFDKKDSSPCFPNVPPPPSIPNYKPKKDADVY</sequence>
<dbReference type="GO" id="GO:0005523">
    <property type="term" value="F:tropomyosin binding"/>
    <property type="evidence" value="ECO:0007669"/>
    <property type="project" value="TreeGrafter"/>
</dbReference>
<feature type="compositionally biased region" description="Basic and acidic residues" evidence="2">
    <location>
        <begin position="98"/>
        <end position="108"/>
    </location>
</feature>
<dbReference type="PANTHER" id="PTHR11521">
    <property type="entry name" value="TROPONIN T"/>
    <property type="match status" value="1"/>
</dbReference>
<evidence type="ECO:0000256" key="1">
    <source>
        <dbReference type="ARBA" id="ARBA00008330"/>
    </source>
</evidence>
<dbReference type="Gene3D" id="1.20.5.350">
    <property type="match status" value="1"/>
</dbReference>
<dbReference type="Proteomes" id="UP000887577">
    <property type="component" value="Unplaced"/>
</dbReference>
<name>A0A914ZAZ9_9BILA</name>
<dbReference type="PANTHER" id="PTHR11521:SF1">
    <property type="entry name" value="TROPONIN T, SKELETAL MUSCLE"/>
    <property type="match status" value="1"/>
</dbReference>
<feature type="region of interest" description="Disordered" evidence="2">
    <location>
        <begin position="98"/>
        <end position="133"/>
    </location>
</feature>
<dbReference type="WBParaSite" id="PSU_v2.g7428.t1">
    <property type="protein sequence ID" value="PSU_v2.g7428.t1"/>
    <property type="gene ID" value="PSU_v2.g7428"/>
</dbReference>
<dbReference type="AlphaFoldDB" id="A0A914ZAZ9"/>
<dbReference type="SUPFAM" id="SSF90250">
    <property type="entry name" value="Troponin coil-coiled subunits"/>
    <property type="match status" value="1"/>
</dbReference>
<dbReference type="GO" id="GO:0006937">
    <property type="term" value="P:regulation of muscle contraction"/>
    <property type="evidence" value="ECO:0007669"/>
    <property type="project" value="InterPro"/>
</dbReference>
<protein>
    <submittedName>
        <fullName evidence="4">Uncharacterized protein</fullName>
    </submittedName>
</protein>
<dbReference type="GO" id="GO:0045214">
    <property type="term" value="P:sarcomere organization"/>
    <property type="evidence" value="ECO:0007669"/>
    <property type="project" value="TreeGrafter"/>
</dbReference>
<dbReference type="InterPro" id="IPR027707">
    <property type="entry name" value="TNNT"/>
</dbReference>
<dbReference type="GO" id="GO:0005861">
    <property type="term" value="C:troponin complex"/>
    <property type="evidence" value="ECO:0007669"/>
    <property type="project" value="InterPro"/>
</dbReference>
<dbReference type="GO" id="GO:0006936">
    <property type="term" value="P:muscle contraction"/>
    <property type="evidence" value="ECO:0007669"/>
    <property type="project" value="TreeGrafter"/>
</dbReference>
<accession>A0A914ZAZ9</accession>